<accession>A0AAD3DJF7</accession>
<feature type="compositionally biased region" description="Low complexity" evidence="1">
    <location>
        <begin position="150"/>
        <end position="159"/>
    </location>
</feature>
<evidence type="ECO:0000313" key="3">
    <source>
        <dbReference type="Proteomes" id="UP001054857"/>
    </source>
</evidence>
<feature type="region of interest" description="Disordered" evidence="1">
    <location>
        <begin position="378"/>
        <end position="416"/>
    </location>
</feature>
<feature type="compositionally biased region" description="Basic and acidic residues" evidence="1">
    <location>
        <begin position="589"/>
        <end position="604"/>
    </location>
</feature>
<keyword evidence="3" id="KW-1185">Reference proteome</keyword>
<sequence>MTKKRRTLRAEEEEEEEEAVADEDDVGVRMAPNTNFLGRLIRGVASGNQRQIDTTTSNAANMSIGATGAASLRLQLNRAANAKTARYQSLRRVVLSSAAQQRLTLCTALLAEVAQGFGFRLTVRRPDGQEVGARQAMAAVADMDTLSPRGPAAAAAAEGGAAGDGGAGGTPAAVPDGEDEVEDEEEDGGLVGARMGIPVVAAAAEGMDAPAGERLLDGHDGDAGGGGGGSSTGVAGAAGDPLGALEPLHVDLDLDLESQGVLLRVPQLQSPRQRATAAEPSTGLARRLASSPTALRPARPGGLGGLISSRLTSAALGSIGLVGAKKTAAAQALQAARRRALRRATSNAGAEGGDDQLAAAAATSTPAVDAVAAVLDDPAADTPVPGQAPPPGEAGAVPASGAGAGEGGGSKTTSAGTHRHIVWDPEKLSKTPPLAASTVAAAAEAPPPAKRRRASAPAGVAAGGGDALKDADAEEEGAAGGEVPASPEAEAMEEEEGAGGGADACASVGVADDLLEEEGYDGTATAVATAVMEGQEQQDGERGGGPGASGNAPEALEAEEGGVHDAAQQPGSDDRGTEEAPGAGASEPPRQRETDAEQPKRRDGASATAKPCAPARESRLLGSALAGTLAAAAGGSSGGRPRTAPIFVKTGSRAVTPQPAPEAGAARGEPSGSAGEEEE</sequence>
<feature type="region of interest" description="Disordered" evidence="1">
    <location>
        <begin position="436"/>
        <end position="619"/>
    </location>
</feature>
<feature type="region of interest" description="Disordered" evidence="1">
    <location>
        <begin position="211"/>
        <end position="238"/>
    </location>
</feature>
<feature type="region of interest" description="Disordered" evidence="1">
    <location>
        <begin position="1"/>
        <end position="23"/>
    </location>
</feature>
<dbReference type="EMBL" id="BMAR01000003">
    <property type="protein sequence ID" value="GFR42643.1"/>
    <property type="molecule type" value="Genomic_DNA"/>
</dbReference>
<name>A0AAD3DJF7_9CHLO</name>
<feature type="compositionally biased region" description="Acidic residues" evidence="1">
    <location>
        <begin position="176"/>
        <end position="187"/>
    </location>
</feature>
<proteinExistence type="predicted"/>
<reference evidence="2 3" key="1">
    <citation type="journal article" date="2021" name="Sci. Rep.">
        <title>Genome sequencing of the multicellular alga Astrephomene provides insights into convergent evolution of germ-soma differentiation.</title>
        <authorList>
            <person name="Yamashita S."/>
            <person name="Yamamoto K."/>
            <person name="Matsuzaki R."/>
            <person name="Suzuki S."/>
            <person name="Yamaguchi H."/>
            <person name="Hirooka S."/>
            <person name="Minakuchi Y."/>
            <person name="Miyagishima S."/>
            <person name="Kawachi M."/>
            <person name="Toyoda A."/>
            <person name="Nozaki H."/>
        </authorList>
    </citation>
    <scope>NUCLEOTIDE SEQUENCE [LARGE SCALE GENOMIC DNA]</scope>
    <source>
        <strain evidence="2 3">NIES-4017</strain>
    </source>
</reference>
<dbReference type="Proteomes" id="UP001054857">
    <property type="component" value="Unassembled WGS sequence"/>
</dbReference>
<feature type="region of interest" description="Disordered" evidence="1">
    <location>
        <begin position="150"/>
        <end position="187"/>
    </location>
</feature>
<feature type="compositionally biased region" description="Gly residues" evidence="1">
    <location>
        <begin position="160"/>
        <end position="169"/>
    </location>
</feature>
<feature type="region of interest" description="Disordered" evidence="1">
    <location>
        <begin position="631"/>
        <end position="679"/>
    </location>
</feature>
<feature type="non-terminal residue" evidence="2">
    <location>
        <position position="1"/>
    </location>
</feature>
<evidence type="ECO:0000256" key="1">
    <source>
        <dbReference type="SAM" id="MobiDB-lite"/>
    </source>
</evidence>
<comment type="caution">
    <text evidence="2">The sequence shown here is derived from an EMBL/GenBank/DDBJ whole genome shotgun (WGS) entry which is preliminary data.</text>
</comment>
<feature type="region of interest" description="Disordered" evidence="1">
    <location>
        <begin position="269"/>
        <end position="301"/>
    </location>
</feature>
<feature type="compositionally biased region" description="Low complexity" evidence="1">
    <location>
        <begin position="631"/>
        <end position="645"/>
    </location>
</feature>
<gene>
    <name evidence="2" type="ORF">Agub_g3580</name>
</gene>
<feature type="compositionally biased region" description="Low complexity" evidence="1">
    <location>
        <begin position="661"/>
        <end position="679"/>
    </location>
</feature>
<evidence type="ECO:0000313" key="2">
    <source>
        <dbReference type="EMBL" id="GFR42643.1"/>
    </source>
</evidence>
<organism evidence="2 3">
    <name type="scientific">Astrephomene gubernaculifera</name>
    <dbReference type="NCBI Taxonomy" id="47775"/>
    <lineage>
        <taxon>Eukaryota</taxon>
        <taxon>Viridiplantae</taxon>
        <taxon>Chlorophyta</taxon>
        <taxon>core chlorophytes</taxon>
        <taxon>Chlorophyceae</taxon>
        <taxon>CS clade</taxon>
        <taxon>Chlamydomonadales</taxon>
        <taxon>Astrephomenaceae</taxon>
        <taxon>Astrephomene</taxon>
    </lineage>
</organism>
<feature type="compositionally biased region" description="Acidic residues" evidence="1">
    <location>
        <begin position="11"/>
        <end position="23"/>
    </location>
</feature>
<feature type="compositionally biased region" description="Low complexity" evidence="1">
    <location>
        <begin position="503"/>
        <end position="512"/>
    </location>
</feature>
<dbReference type="AlphaFoldDB" id="A0AAD3DJF7"/>
<protein>
    <submittedName>
        <fullName evidence="2">Uncharacterized protein</fullName>
    </submittedName>
</protein>